<proteinExistence type="predicted"/>
<name>A0A9P4H9I2_9PLEO</name>
<comment type="caution">
    <text evidence="1">The sequence shown here is derived from an EMBL/GenBank/DDBJ whole genome shotgun (WGS) entry which is preliminary data.</text>
</comment>
<keyword evidence="2" id="KW-1185">Reference proteome</keyword>
<protein>
    <submittedName>
        <fullName evidence="1">Uncharacterized protein</fullName>
    </submittedName>
</protein>
<dbReference type="EMBL" id="ML978193">
    <property type="protein sequence ID" value="KAF2030154.1"/>
    <property type="molecule type" value="Genomic_DNA"/>
</dbReference>
<gene>
    <name evidence="1" type="ORF">EK21DRAFT_100721</name>
</gene>
<evidence type="ECO:0000313" key="1">
    <source>
        <dbReference type="EMBL" id="KAF2030154.1"/>
    </source>
</evidence>
<dbReference type="AlphaFoldDB" id="A0A9P4H9I2"/>
<reference evidence="1" key="1">
    <citation type="journal article" date="2020" name="Stud. Mycol.">
        <title>101 Dothideomycetes genomes: a test case for predicting lifestyles and emergence of pathogens.</title>
        <authorList>
            <person name="Haridas S."/>
            <person name="Albert R."/>
            <person name="Binder M."/>
            <person name="Bloem J."/>
            <person name="Labutti K."/>
            <person name="Salamov A."/>
            <person name="Andreopoulos B."/>
            <person name="Baker S."/>
            <person name="Barry K."/>
            <person name="Bills G."/>
            <person name="Bluhm B."/>
            <person name="Cannon C."/>
            <person name="Castanera R."/>
            <person name="Culley D."/>
            <person name="Daum C."/>
            <person name="Ezra D."/>
            <person name="Gonzalez J."/>
            <person name="Henrissat B."/>
            <person name="Kuo A."/>
            <person name="Liang C."/>
            <person name="Lipzen A."/>
            <person name="Lutzoni F."/>
            <person name="Magnuson J."/>
            <person name="Mondo S."/>
            <person name="Nolan M."/>
            <person name="Ohm R."/>
            <person name="Pangilinan J."/>
            <person name="Park H.-J."/>
            <person name="Ramirez L."/>
            <person name="Alfaro M."/>
            <person name="Sun H."/>
            <person name="Tritt A."/>
            <person name="Yoshinaga Y."/>
            <person name="Zwiers L.-H."/>
            <person name="Turgeon B."/>
            <person name="Goodwin S."/>
            <person name="Spatafora J."/>
            <person name="Crous P."/>
            <person name="Grigoriev I."/>
        </authorList>
    </citation>
    <scope>NUCLEOTIDE SEQUENCE</scope>
    <source>
        <strain evidence="1">CBS 110217</strain>
    </source>
</reference>
<dbReference type="OrthoDB" id="3643156at2759"/>
<dbReference type="Proteomes" id="UP000799777">
    <property type="component" value="Unassembled WGS sequence"/>
</dbReference>
<accession>A0A9P4H9I2</accession>
<organism evidence="1 2">
    <name type="scientific">Setomelanomma holmii</name>
    <dbReference type="NCBI Taxonomy" id="210430"/>
    <lineage>
        <taxon>Eukaryota</taxon>
        <taxon>Fungi</taxon>
        <taxon>Dikarya</taxon>
        <taxon>Ascomycota</taxon>
        <taxon>Pezizomycotina</taxon>
        <taxon>Dothideomycetes</taxon>
        <taxon>Pleosporomycetidae</taxon>
        <taxon>Pleosporales</taxon>
        <taxon>Pleosporineae</taxon>
        <taxon>Phaeosphaeriaceae</taxon>
        <taxon>Setomelanomma</taxon>
    </lineage>
</organism>
<evidence type="ECO:0000313" key="2">
    <source>
        <dbReference type="Proteomes" id="UP000799777"/>
    </source>
</evidence>
<sequence>MRLSHFLNVTLAAAGVIKTQQQIPIVGNVVPDAGMEVAQSKAKDVTGDSLAMVGIHFTSSYAVASVRYPNGTVRYLARVSGDAGYIDLMSRFVDTWRLGGLPDPQKRLKRHECIKALLGSSKDDTTGIPLPQDVDTLTTIMKDMRKVVEPELNAPMPNVAITVPRMPEYLQEEFQEPLRLSGLESARAKLERIDTPVYQESNAAYAGLGYGLCRAALEDCSSNSQVNEHDNVLYLNFDNSSFSAGVMALQNAYQDHVMYTYATNVDLGWWNLPVFEAPRAKFWAQIHAMITTALEGWAEYKEPIIRVMLVGDHGADEELAEVVHQVMLGKCVADAYAVDRSVNSEEVTYLAARGASEMEWHMDGLRYTRQTELQRSRERMLDYEGDE</sequence>